<reference evidence="1 2" key="1">
    <citation type="submission" date="2019-10" db="EMBL/GenBank/DDBJ databases">
        <authorList>
            <person name="Palmer J.M."/>
        </authorList>
    </citation>
    <scope>NUCLEOTIDE SEQUENCE [LARGE SCALE GENOMIC DNA]</scope>
    <source>
        <strain evidence="1 2">TWF718</strain>
    </source>
</reference>
<gene>
    <name evidence="1" type="ORF">TWF718_005117</name>
</gene>
<proteinExistence type="predicted"/>
<organism evidence="1 2">
    <name type="scientific">Orbilia javanica</name>
    <dbReference type="NCBI Taxonomy" id="47235"/>
    <lineage>
        <taxon>Eukaryota</taxon>
        <taxon>Fungi</taxon>
        <taxon>Dikarya</taxon>
        <taxon>Ascomycota</taxon>
        <taxon>Pezizomycotina</taxon>
        <taxon>Orbiliomycetes</taxon>
        <taxon>Orbiliales</taxon>
        <taxon>Orbiliaceae</taxon>
        <taxon>Orbilia</taxon>
    </lineage>
</organism>
<sequence>MAYEVCMLWRALLLTPQLQLSRYQLFPGSDTDQKKEPIHVHQLLYNEMFCGSTCQKCLDRLNDYDYIRSFPRVENYYPHSVTKYRQGYLLGVIGRDRQIVSYQLRIEDCFGLSGQDFEFFPIPPSHPFLSEAVLAPISRRGMKDTDTKQIPSLQFIRSPGMLTGITPKNNEIQISASTTVGDLTLHAWETMKTTIYAEGRPIKRMYCVRFTFPTLHRGRNDGSELPVLQLDLEAA</sequence>
<evidence type="ECO:0000313" key="2">
    <source>
        <dbReference type="Proteomes" id="UP001313282"/>
    </source>
</evidence>
<dbReference type="AlphaFoldDB" id="A0AAN8RLI4"/>
<name>A0AAN8RLI4_9PEZI</name>
<dbReference type="Proteomes" id="UP001313282">
    <property type="component" value="Unassembled WGS sequence"/>
</dbReference>
<protein>
    <submittedName>
        <fullName evidence="1">Uncharacterized protein</fullName>
    </submittedName>
</protein>
<keyword evidence="2" id="KW-1185">Reference proteome</keyword>
<evidence type="ECO:0000313" key="1">
    <source>
        <dbReference type="EMBL" id="KAK6351969.1"/>
    </source>
</evidence>
<dbReference type="EMBL" id="JAVHNR010000002">
    <property type="protein sequence ID" value="KAK6351969.1"/>
    <property type="molecule type" value="Genomic_DNA"/>
</dbReference>
<comment type="caution">
    <text evidence="1">The sequence shown here is derived from an EMBL/GenBank/DDBJ whole genome shotgun (WGS) entry which is preliminary data.</text>
</comment>
<accession>A0AAN8RLI4</accession>